<organism>
    <name type="scientific">Serpula lacrymans var. lacrymans (strain S7.9)</name>
    <name type="common">Dry rot fungus</name>
    <dbReference type="NCBI Taxonomy" id="578457"/>
    <lineage>
        <taxon>Eukaryota</taxon>
        <taxon>Fungi</taxon>
        <taxon>Dikarya</taxon>
        <taxon>Basidiomycota</taxon>
        <taxon>Agaricomycotina</taxon>
        <taxon>Agaricomycetes</taxon>
        <taxon>Agaricomycetidae</taxon>
        <taxon>Boletales</taxon>
        <taxon>Coniophorineae</taxon>
        <taxon>Serpulaceae</taxon>
        <taxon>Serpula</taxon>
    </lineage>
</organism>
<keyword evidence="1" id="KW-0812">Transmembrane</keyword>
<evidence type="ECO:0000256" key="1">
    <source>
        <dbReference type="SAM" id="Phobius"/>
    </source>
</evidence>
<gene>
    <name evidence="2" type="ORF">SERLADRAFT_403897</name>
</gene>
<dbReference type="GeneID" id="18812287"/>
<dbReference type="AlphaFoldDB" id="F8PE07"/>
<accession>F8PE07</accession>
<dbReference type="EMBL" id="GL945447">
    <property type="protein sequence ID" value="EGO18604.1"/>
    <property type="molecule type" value="Genomic_DNA"/>
</dbReference>
<name>F8PE07_SERL9</name>
<keyword evidence="1" id="KW-1133">Transmembrane helix</keyword>
<feature type="transmembrane region" description="Helical" evidence="1">
    <location>
        <begin position="12"/>
        <end position="34"/>
    </location>
</feature>
<proteinExistence type="predicted"/>
<dbReference type="RefSeq" id="XP_007324631.1">
    <property type="nucleotide sequence ID" value="XM_007324569.1"/>
</dbReference>
<dbReference type="HOGENOM" id="CLU_3015632_0_0_1"/>
<protein>
    <submittedName>
        <fullName evidence="2">Uncharacterized protein</fullName>
    </submittedName>
</protein>
<dbReference type="Proteomes" id="UP000008064">
    <property type="component" value="Unassembled WGS sequence"/>
</dbReference>
<evidence type="ECO:0000313" key="2">
    <source>
        <dbReference type="EMBL" id="EGO18604.1"/>
    </source>
</evidence>
<keyword evidence="1" id="KW-0472">Membrane</keyword>
<reference evidence="2" key="1">
    <citation type="submission" date="2011-04" db="EMBL/GenBank/DDBJ databases">
        <title>Evolution of plant cell wall degrading machinery underlies the functional diversity of forest fungi.</title>
        <authorList>
            <consortium name="US DOE Joint Genome Institute (JGI-PGF)"/>
            <person name="Eastwood D.C."/>
            <person name="Floudas D."/>
            <person name="Binder M."/>
            <person name="Majcherczyk A."/>
            <person name="Schneider P."/>
            <person name="Aerts A."/>
            <person name="Asiegbu F.O."/>
            <person name="Baker S.E."/>
            <person name="Barry K."/>
            <person name="Bendiksby M."/>
            <person name="Blumentritt M."/>
            <person name="Coutinho P.M."/>
            <person name="Cullen D."/>
            <person name="Cullen D."/>
            <person name="Gathman A."/>
            <person name="Goodell B."/>
            <person name="Henrissat B."/>
            <person name="Ihrmark K."/>
            <person name="Kauserud H."/>
            <person name="Kohler A."/>
            <person name="LaButti K."/>
            <person name="Lapidus A."/>
            <person name="Lavin J.L."/>
            <person name="Lee Y.-H."/>
            <person name="Lindquist E."/>
            <person name="Lilly W."/>
            <person name="Lucas S."/>
            <person name="Morin E."/>
            <person name="Murat C."/>
            <person name="Oguiza J.A."/>
            <person name="Park J."/>
            <person name="Pisabarro A.G."/>
            <person name="Riley R."/>
            <person name="Rosling A."/>
            <person name="Salamov A."/>
            <person name="Schmidt O."/>
            <person name="Schmutz J."/>
            <person name="Skrede I."/>
            <person name="Stenlid J."/>
            <person name="Wiebenga A."/>
            <person name="Xie X."/>
            <person name="Kues U."/>
            <person name="Hibbett D.S."/>
            <person name="Hoffmeister D."/>
            <person name="Hogberg N."/>
            <person name="Martin F."/>
            <person name="Grigoriev I.V."/>
            <person name="Watkinson S.C."/>
        </authorList>
    </citation>
    <scope>NUCLEOTIDE SEQUENCE</scope>
    <source>
        <strain evidence="2">S7.9</strain>
    </source>
</reference>
<dbReference type="KEGG" id="sla:SERLADRAFT_403897"/>
<sequence>MSWFSNAFPITPLALGLEVLFAVLLLIALTGFLNHCYHFISQIRDWVSLPASQHTE</sequence>